<dbReference type="InterPro" id="IPR019079">
    <property type="entry name" value="Capsule_synth_CapA"/>
</dbReference>
<organism evidence="4 5">
    <name type="scientific">Jeotgalibacillus campisalis</name>
    <dbReference type="NCBI Taxonomy" id="220754"/>
    <lineage>
        <taxon>Bacteria</taxon>
        <taxon>Bacillati</taxon>
        <taxon>Bacillota</taxon>
        <taxon>Bacilli</taxon>
        <taxon>Bacillales</taxon>
        <taxon>Caryophanaceae</taxon>
        <taxon>Jeotgalibacillus</taxon>
    </lineage>
</organism>
<comment type="similarity">
    <text evidence="1">Belongs to the CapA family.</text>
</comment>
<dbReference type="SUPFAM" id="SSF56300">
    <property type="entry name" value="Metallo-dependent phosphatases"/>
    <property type="match status" value="1"/>
</dbReference>
<evidence type="ECO:0000313" key="5">
    <source>
        <dbReference type="Proteomes" id="UP000031972"/>
    </source>
</evidence>
<keyword evidence="2" id="KW-0732">Signal</keyword>
<protein>
    <recommendedName>
        <fullName evidence="3">Capsule synthesis protein CapA domain-containing protein</fullName>
    </recommendedName>
</protein>
<dbReference type="OrthoDB" id="9810906at2"/>
<evidence type="ECO:0000256" key="2">
    <source>
        <dbReference type="SAM" id="SignalP"/>
    </source>
</evidence>
<dbReference type="PANTHER" id="PTHR33393">
    <property type="entry name" value="POLYGLUTAMINE SYNTHESIS ACCESSORY PROTEIN RV0574C-RELATED"/>
    <property type="match status" value="1"/>
</dbReference>
<keyword evidence="5" id="KW-1185">Reference proteome</keyword>
<evidence type="ECO:0000259" key="3">
    <source>
        <dbReference type="SMART" id="SM00854"/>
    </source>
</evidence>
<feature type="chain" id="PRO_5002157693" description="Capsule synthesis protein CapA domain-containing protein" evidence="2">
    <location>
        <begin position="21"/>
        <end position="398"/>
    </location>
</feature>
<dbReference type="InterPro" id="IPR052169">
    <property type="entry name" value="CW_Biosynth-Accessory"/>
</dbReference>
<dbReference type="Pfam" id="PF09587">
    <property type="entry name" value="PGA_cap"/>
    <property type="match status" value="1"/>
</dbReference>
<dbReference type="InterPro" id="IPR029052">
    <property type="entry name" value="Metallo-depent_PP-like"/>
</dbReference>
<proteinExistence type="inferred from homology"/>
<comment type="caution">
    <text evidence="4">The sequence shown here is derived from an EMBL/GenBank/DDBJ whole genome shotgun (WGS) entry which is preliminary data.</text>
</comment>
<feature type="domain" description="Capsule synthesis protein CapA" evidence="3">
    <location>
        <begin position="56"/>
        <end position="303"/>
    </location>
</feature>
<dbReference type="CDD" id="cd07381">
    <property type="entry name" value="MPP_CapA"/>
    <property type="match status" value="1"/>
</dbReference>
<dbReference type="Gene3D" id="3.60.21.10">
    <property type="match status" value="1"/>
</dbReference>
<feature type="signal peptide" evidence="2">
    <location>
        <begin position="1"/>
        <end position="20"/>
    </location>
</feature>
<name>A0A0C2VXL4_9BACL</name>
<accession>A0A0C2VXL4</accession>
<gene>
    <name evidence="4" type="ORF">KR50_11960</name>
</gene>
<dbReference type="SMART" id="SM00854">
    <property type="entry name" value="PGA_cap"/>
    <property type="match status" value="1"/>
</dbReference>
<dbReference type="PANTHER" id="PTHR33393:SF12">
    <property type="entry name" value="CAPSULE BIOSYNTHESIS PROTEIN CAPA"/>
    <property type="match status" value="1"/>
</dbReference>
<evidence type="ECO:0000256" key="1">
    <source>
        <dbReference type="ARBA" id="ARBA00005662"/>
    </source>
</evidence>
<reference evidence="4 5" key="1">
    <citation type="submission" date="2015-01" db="EMBL/GenBank/DDBJ databases">
        <title>Jeotgalibacillus campisalis genome sequencing.</title>
        <authorList>
            <person name="Goh K.M."/>
            <person name="Chan K.-G."/>
            <person name="Yaakop A.S."/>
            <person name="Ee R."/>
            <person name="Gan H.M."/>
            <person name="Chan C.S."/>
        </authorList>
    </citation>
    <scope>NUCLEOTIDE SEQUENCE [LARGE SCALE GENOMIC DNA]</scope>
    <source>
        <strain evidence="4 5">SF-57</strain>
    </source>
</reference>
<dbReference type="Proteomes" id="UP000031972">
    <property type="component" value="Unassembled WGS sequence"/>
</dbReference>
<dbReference type="EMBL" id="JXRR01000010">
    <property type="protein sequence ID" value="KIL49161.1"/>
    <property type="molecule type" value="Genomic_DNA"/>
</dbReference>
<evidence type="ECO:0000313" key="4">
    <source>
        <dbReference type="EMBL" id="KIL49161.1"/>
    </source>
</evidence>
<dbReference type="AlphaFoldDB" id="A0A0C2VXL4"/>
<dbReference type="PATRIC" id="fig|220754.4.peg.1218"/>
<dbReference type="PROSITE" id="PS51257">
    <property type="entry name" value="PROKAR_LIPOPROTEIN"/>
    <property type="match status" value="1"/>
</dbReference>
<sequence length="398" mass="45254">MVNYKFVMFACILVVLSSCASEPTYTNPPEEFTVSDETIEVIETEEEEIIESETAHFTAVGDLLVERPILYDAEQKDGSFLFDPLLSNVEHYINRGDFAYANQETPITGADFGIGDGDFVFNNPYELGHYYYEVGFNMLQLANNHTLDMEFSGLERNIDFWRTTYPDVLLSGAHLSTEDRHIIPIIERNGISIALISSTYSSNKPVEFPHSVNIFTENEEQLLDDVARANEMADLVAVGIHWGREYQQPTAEQTELAHSLAQNGADIIIGHHPHVLQPIEWIDGQNDQQTLVAYSLGNFISGPFDDRVPELDCDRLTGALMGFDVSKENDVVTIDSLYTVPTFTSFSEDFNEFRVVPLDEMEQDKFRWCDLEQHKQHVHETLTRSTDEIEVIMDMEPK</sequence>